<dbReference type="SUPFAM" id="SSF51735">
    <property type="entry name" value="NAD(P)-binding Rossmann-fold domains"/>
    <property type="match status" value="1"/>
</dbReference>
<dbReference type="PANTHER" id="PTHR43482:SF1">
    <property type="entry name" value="PROTEIN AST1-RELATED"/>
    <property type="match status" value="1"/>
</dbReference>
<reference evidence="1 2" key="1">
    <citation type="submission" date="2011-02" db="EMBL/GenBank/DDBJ databases">
        <title>The Genome Sequence of Sphaeroforma arctica JP610.</title>
        <authorList>
            <consortium name="The Broad Institute Genome Sequencing Platform"/>
            <person name="Russ C."/>
            <person name="Cuomo C."/>
            <person name="Young S.K."/>
            <person name="Zeng Q."/>
            <person name="Gargeya S."/>
            <person name="Alvarado L."/>
            <person name="Berlin A."/>
            <person name="Chapman S.B."/>
            <person name="Chen Z."/>
            <person name="Freedman E."/>
            <person name="Gellesch M."/>
            <person name="Goldberg J."/>
            <person name="Griggs A."/>
            <person name="Gujja S."/>
            <person name="Heilman E."/>
            <person name="Heiman D."/>
            <person name="Howarth C."/>
            <person name="Mehta T."/>
            <person name="Neiman D."/>
            <person name="Pearson M."/>
            <person name="Roberts A."/>
            <person name="Saif S."/>
            <person name="Shea T."/>
            <person name="Shenoy N."/>
            <person name="Sisk P."/>
            <person name="Stolte C."/>
            <person name="Sykes S."/>
            <person name="White J."/>
            <person name="Yandava C."/>
            <person name="Burger G."/>
            <person name="Gray M.W."/>
            <person name="Holland P.W.H."/>
            <person name="King N."/>
            <person name="Lang F.B.F."/>
            <person name="Roger A.J."/>
            <person name="Ruiz-Trillo I."/>
            <person name="Haas B."/>
            <person name="Nusbaum C."/>
            <person name="Birren B."/>
        </authorList>
    </citation>
    <scope>NUCLEOTIDE SEQUENCE [LARGE SCALE GENOMIC DNA]</scope>
    <source>
        <strain evidence="1 2">JP610</strain>
    </source>
</reference>
<dbReference type="Gene3D" id="3.90.180.10">
    <property type="entry name" value="Medium-chain alcohol dehydrogenases, catalytic domain"/>
    <property type="match status" value="1"/>
</dbReference>
<dbReference type="Proteomes" id="UP000054560">
    <property type="component" value="Unassembled WGS sequence"/>
</dbReference>
<organism evidence="1 2">
    <name type="scientific">Sphaeroforma arctica JP610</name>
    <dbReference type="NCBI Taxonomy" id="667725"/>
    <lineage>
        <taxon>Eukaryota</taxon>
        <taxon>Ichthyosporea</taxon>
        <taxon>Ichthyophonida</taxon>
        <taxon>Sphaeroforma</taxon>
    </lineage>
</organism>
<keyword evidence="2" id="KW-1185">Reference proteome</keyword>
<dbReference type="Gene3D" id="3.40.50.720">
    <property type="entry name" value="NAD(P)-binding Rossmann-like Domain"/>
    <property type="match status" value="1"/>
</dbReference>
<accession>A0A0L0F440</accession>
<dbReference type="eggNOG" id="KOG1198">
    <property type="taxonomic scope" value="Eukaryota"/>
</dbReference>
<proteinExistence type="predicted"/>
<feature type="non-terminal residue" evidence="1">
    <location>
        <position position="124"/>
    </location>
</feature>
<protein>
    <recommendedName>
        <fullName evidence="3">Enoyl reductase (ER) domain-containing protein</fullName>
    </recommendedName>
</protein>
<dbReference type="OrthoDB" id="10257049at2759"/>
<dbReference type="InterPro" id="IPR036291">
    <property type="entry name" value="NAD(P)-bd_dom_sf"/>
</dbReference>
<dbReference type="AlphaFoldDB" id="A0A0L0F440"/>
<dbReference type="PROSITE" id="PS01162">
    <property type="entry name" value="QOR_ZETA_CRYSTAL"/>
    <property type="match status" value="1"/>
</dbReference>
<feature type="non-terminal residue" evidence="1">
    <location>
        <position position="1"/>
    </location>
</feature>
<dbReference type="GO" id="GO:0016491">
    <property type="term" value="F:oxidoreductase activity"/>
    <property type="evidence" value="ECO:0007669"/>
    <property type="project" value="InterPro"/>
</dbReference>
<dbReference type="GeneID" id="25916591"/>
<evidence type="ECO:0008006" key="3">
    <source>
        <dbReference type="Google" id="ProtNLM"/>
    </source>
</evidence>
<dbReference type="EMBL" id="KQ248921">
    <property type="protein sequence ID" value="KNC71374.1"/>
    <property type="molecule type" value="Genomic_DNA"/>
</dbReference>
<evidence type="ECO:0000313" key="2">
    <source>
        <dbReference type="Proteomes" id="UP000054560"/>
    </source>
</evidence>
<dbReference type="RefSeq" id="XP_014145276.1">
    <property type="nucleotide sequence ID" value="XM_014289801.1"/>
</dbReference>
<dbReference type="STRING" id="667725.A0A0L0F440"/>
<dbReference type="SUPFAM" id="SSF50129">
    <property type="entry name" value="GroES-like"/>
    <property type="match status" value="1"/>
</dbReference>
<dbReference type="InterPro" id="IPR002364">
    <property type="entry name" value="Quin_OxRdtase/zeta-crystal_CS"/>
</dbReference>
<dbReference type="InterPro" id="IPR011032">
    <property type="entry name" value="GroES-like_sf"/>
</dbReference>
<sequence length="124" mass="12742">GGDVCGIVARVNDTETKFKVGDCVVAQFDTVPFDGIAEYRTVQTYLAELKPVTATSAEACTLPTTAKAAMIGIERYMKKGDRVLVLGGAGGVGNALVQLAKAYGASHVAATTTAFDLVKGLGAD</sequence>
<evidence type="ECO:0000313" key="1">
    <source>
        <dbReference type="EMBL" id="KNC71374.1"/>
    </source>
</evidence>
<gene>
    <name evidence="1" type="ORF">SARC_16087</name>
</gene>
<dbReference type="PANTHER" id="PTHR43482">
    <property type="entry name" value="PROTEIN AST1-RELATED"/>
    <property type="match status" value="1"/>
</dbReference>
<dbReference type="InterPro" id="IPR052585">
    <property type="entry name" value="Lipid_raft_assoc_Zn_ADH"/>
</dbReference>
<name>A0A0L0F440_9EUKA</name>
<dbReference type="GO" id="GO:0008270">
    <property type="term" value="F:zinc ion binding"/>
    <property type="evidence" value="ECO:0007669"/>
    <property type="project" value="InterPro"/>
</dbReference>